<protein>
    <submittedName>
        <fullName evidence="6">Beta-lactamase domain-containing protein</fullName>
    </submittedName>
</protein>
<dbReference type="Proteomes" id="UP000009234">
    <property type="component" value="Chromosome"/>
</dbReference>
<evidence type="ECO:0000259" key="5">
    <source>
        <dbReference type="SMART" id="SM00849"/>
    </source>
</evidence>
<evidence type="ECO:0000256" key="1">
    <source>
        <dbReference type="ARBA" id="ARBA00001947"/>
    </source>
</evidence>
<reference evidence="7" key="1">
    <citation type="submission" date="2011-05" db="EMBL/GenBank/DDBJ databases">
        <title>Complete sequence of Desulfotomaculum ruminis DSM 2154.</title>
        <authorList>
            <person name="Lucas S."/>
            <person name="Copeland A."/>
            <person name="Lapidus A."/>
            <person name="Cheng J.-F."/>
            <person name="Goodwin L."/>
            <person name="Pitluck S."/>
            <person name="Lu M."/>
            <person name="Detter J.C."/>
            <person name="Han C."/>
            <person name="Tapia R."/>
            <person name="Land M."/>
            <person name="Hauser L."/>
            <person name="Kyrpides N."/>
            <person name="Ivanova N."/>
            <person name="Mikhailova N."/>
            <person name="Pagani I."/>
            <person name="Stams A.J.M."/>
            <person name="Plugge C.M."/>
            <person name="Muyzer G."/>
            <person name="Kuever J."/>
            <person name="Parshina S.N."/>
            <person name="Ivanova A.E."/>
            <person name="Nazina T.N."/>
            <person name="Brambilla E."/>
            <person name="Spring S."/>
            <person name="Klenk H.-P."/>
            <person name="Woyke T."/>
        </authorList>
    </citation>
    <scope>NUCLEOTIDE SEQUENCE [LARGE SCALE GENOMIC DNA]</scope>
    <source>
        <strain evidence="7">ATCC 23193 / DSM 2154 / NCIB 8452 / DL</strain>
    </source>
</reference>
<evidence type="ECO:0000256" key="3">
    <source>
        <dbReference type="ARBA" id="ARBA00022801"/>
    </source>
</evidence>
<evidence type="ECO:0000313" key="7">
    <source>
        <dbReference type="Proteomes" id="UP000009234"/>
    </source>
</evidence>
<dbReference type="GO" id="GO:0016787">
    <property type="term" value="F:hydrolase activity"/>
    <property type="evidence" value="ECO:0007669"/>
    <property type="project" value="UniProtKB-KW"/>
</dbReference>
<feature type="domain" description="Metallo-beta-lactamase" evidence="5">
    <location>
        <begin position="12"/>
        <end position="189"/>
    </location>
</feature>
<dbReference type="Gene3D" id="3.60.15.10">
    <property type="entry name" value="Ribonuclease Z/Hydroxyacylglutathione hydrolase-like"/>
    <property type="match status" value="1"/>
</dbReference>
<proteinExistence type="predicted"/>
<gene>
    <name evidence="6" type="ordered locus">Desru_3268</name>
</gene>
<dbReference type="STRING" id="696281.Desru_3268"/>
<dbReference type="PANTHER" id="PTHR46233:SF3">
    <property type="entry name" value="HYDROXYACYLGLUTATHIONE HYDROLASE GLOC"/>
    <property type="match status" value="1"/>
</dbReference>
<dbReference type="AlphaFoldDB" id="F6DVL4"/>
<evidence type="ECO:0000256" key="2">
    <source>
        <dbReference type="ARBA" id="ARBA00022723"/>
    </source>
</evidence>
<dbReference type="GO" id="GO:0046872">
    <property type="term" value="F:metal ion binding"/>
    <property type="evidence" value="ECO:0007669"/>
    <property type="project" value="UniProtKB-KW"/>
</dbReference>
<evidence type="ECO:0000313" key="6">
    <source>
        <dbReference type="EMBL" id="AEG61474.1"/>
    </source>
</evidence>
<dbReference type="EMBL" id="CP002780">
    <property type="protein sequence ID" value="AEG61474.1"/>
    <property type="molecule type" value="Genomic_DNA"/>
</dbReference>
<dbReference type="InterPro" id="IPR036866">
    <property type="entry name" value="RibonucZ/Hydroxyglut_hydro"/>
</dbReference>
<name>F6DVL4_DESRL</name>
<sequence>MLIETLPVGNLEANCYIIGCPETRQAAVVDPGDEAGRILERLKKLGLQVTAIVLTHGHADHIGAVGEVKEATGAPVMIHSQDREMLTNPTRNLSAWLGGQLAFKAADRLLEDGDRIPVGNLQLKVLHTPGHTPGGICLQADGHVFTGDTLFAQSVGRSDFPGGNQKTLIQSIHTKLLVLPETTVVYPGHGPSSTIGQEKKHNPFL</sequence>
<dbReference type="eggNOG" id="COG0491">
    <property type="taxonomic scope" value="Bacteria"/>
</dbReference>
<dbReference type="OrthoDB" id="9802248at2"/>
<keyword evidence="2" id="KW-0479">Metal-binding</keyword>
<reference evidence="6 7" key="2">
    <citation type="journal article" date="2012" name="Stand. Genomic Sci.">
        <title>Complete genome sequence of the sulfate-reducing firmicute Desulfotomaculum ruminis type strain (DL(T)).</title>
        <authorList>
            <person name="Spring S."/>
            <person name="Visser M."/>
            <person name="Lu M."/>
            <person name="Copeland A."/>
            <person name="Lapidus A."/>
            <person name="Lucas S."/>
            <person name="Cheng J.F."/>
            <person name="Han C."/>
            <person name="Tapia R."/>
            <person name="Goodwin L.A."/>
            <person name="Pitluck S."/>
            <person name="Ivanova N."/>
            <person name="Land M."/>
            <person name="Hauser L."/>
            <person name="Larimer F."/>
            <person name="Rohde M."/>
            <person name="Goker M."/>
            <person name="Detter J.C."/>
            <person name="Kyrpides N.C."/>
            <person name="Woyke T."/>
            <person name="Schaap P.J."/>
            <person name="Plugge C.M."/>
            <person name="Muyzer G."/>
            <person name="Kuever J."/>
            <person name="Pereira I.A."/>
            <person name="Parshina S.N."/>
            <person name="Bernier-Latmani R."/>
            <person name="Stams A.J."/>
            <person name="Klenk H.P."/>
        </authorList>
    </citation>
    <scope>NUCLEOTIDE SEQUENCE [LARGE SCALE GENOMIC DNA]</scope>
    <source>
        <strain evidence="7">ATCC 23193 / DSM 2154 / NCIB 8452 / DL</strain>
    </source>
</reference>
<dbReference type="InterPro" id="IPR051453">
    <property type="entry name" value="MBL_Glyoxalase_II"/>
</dbReference>
<dbReference type="CDD" id="cd06262">
    <property type="entry name" value="metallo-hydrolase-like_MBL-fold"/>
    <property type="match status" value="1"/>
</dbReference>
<dbReference type="SMART" id="SM00849">
    <property type="entry name" value="Lactamase_B"/>
    <property type="match status" value="1"/>
</dbReference>
<accession>F6DVL4</accession>
<dbReference type="InterPro" id="IPR001279">
    <property type="entry name" value="Metallo-B-lactamas"/>
</dbReference>
<organism evidence="6 7">
    <name type="scientific">Desulforamulus ruminis (strain ATCC 23193 / DSM 2154 / NCIMB 8452 / DL)</name>
    <name type="common">Desulfotomaculum ruminis</name>
    <dbReference type="NCBI Taxonomy" id="696281"/>
    <lineage>
        <taxon>Bacteria</taxon>
        <taxon>Bacillati</taxon>
        <taxon>Bacillota</taxon>
        <taxon>Clostridia</taxon>
        <taxon>Eubacteriales</taxon>
        <taxon>Peptococcaceae</taxon>
        <taxon>Desulforamulus</taxon>
    </lineage>
</organism>
<dbReference type="PANTHER" id="PTHR46233">
    <property type="entry name" value="HYDROXYACYLGLUTATHIONE HYDROLASE GLOC"/>
    <property type="match status" value="1"/>
</dbReference>
<dbReference type="SUPFAM" id="SSF56281">
    <property type="entry name" value="Metallo-hydrolase/oxidoreductase"/>
    <property type="match status" value="1"/>
</dbReference>
<keyword evidence="3" id="KW-0378">Hydrolase</keyword>
<dbReference type="KEGG" id="dru:Desru_3268"/>
<dbReference type="HOGENOM" id="CLU_030571_5_4_9"/>
<comment type="cofactor">
    <cofactor evidence="1">
        <name>Zn(2+)</name>
        <dbReference type="ChEBI" id="CHEBI:29105"/>
    </cofactor>
</comment>
<dbReference type="RefSeq" id="WP_013843220.1">
    <property type="nucleotide sequence ID" value="NC_015589.1"/>
</dbReference>
<keyword evidence="4" id="KW-0862">Zinc</keyword>
<keyword evidence="7" id="KW-1185">Reference proteome</keyword>
<evidence type="ECO:0000256" key="4">
    <source>
        <dbReference type="ARBA" id="ARBA00022833"/>
    </source>
</evidence>
<dbReference type="Pfam" id="PF00753">
    <property type="entry name" value="Lactamase_B"/>
    <property type="match status" value="1"/>
</dbReference>